<keyword evidence="2" id="KW-1185">Reference proteome</keyword>
<gene>
    <name evidence="1" type="ORF">ICL16_00640</name>
</gene>
<protein>
    <submittedName>
        <fullName evidence="1">Uncharacterized protein</fullName>
    </submittedName>
</protein>
<dbReference type="Proteomes" id="UP000629098">
    <property type="component" value="Unassembled WGS sequence"/>
</dbReference>
<dbReference type="RefSeq" id="WP_190824968.1">
    <property type="nucleotide sequence ID" value="NZ_CAWPPI010000007.1"/>
</dbReference>
<name>A0A8J7C3Y7_9CYAN</name>
<reference evidence="1" key="1">
    <citation type="submission" date="2020-09" db="EMBL/GenBank/DDBJ databases">
        <title>Iningainema tapete sp. nov. (Scytonemataceae, Cyanobacteria) from greenhouses in central Florida (USA) produces two types of nodularin with biosynthetic potential for microcystin-LR and anabaenopeptins.</title>
        <authorList>
            <person name="Berthold D.E."/>
            <person name="Lefler F.W."/>
            <person name="Huang I.-S."/>
            <person name="Abdulla H."/>
            <person name="Zimba P.V."/>
            <person name="Laughinghouse H.D. IV."/>
        </authorList>
    </citation>
    <scope>NUCLEOTIDE SEQUENCE</scope>
    <source>
        <strain evidence="1">BLCCT55</strain>
    </source>
</reference>
<dbReference type="EMBL" id="JACXAE010000007">
    <property type="protein sequence ID" value="MBD2770669.1"/>
    <property type="molecule type" value="Genomic_DNA"/>
</dbReference>
<evidence type="ECO:0000313" key="1">
    <source>
        <dbReference type="EMBL" id="MBD2770669.1"/>
    </source>
</evidence>
<sequence>MDLLEILNHHPGWDYRLSHEGVNIYAPSKSAAAILADLYEHDFLETAFKLKGKVKIGWRRCRQPIEFHGWMAMHEPAPHETAQAILSNDGRVFSSIKDLPLPLLKRMVTAGESDLPWSIIRNSDQKIVILNTPMSNLIATPKELATERVCSDYWRIGNWEELQDRYRLYGHFTWHYDAGLNDYTWADLETDFERFEVDGAIYGQNIIYRVEVVPMPEDVMLPV</sequence>
<accession>A0A8J7C3Y7</accession>
<dbReference type="AlphaFoldDB" id="A0A8J7C3Y7"/>
<evidence type="ECO:0000313" key="2">
    <source>
        <dbReference type="Proteomes" id="UP000629098"/>
    </source>
</evidence>
<proteinExistence type="predicted"/>
<comment type="caution">
    <text evidence="1">The sequence shown here is derived from an EMBL/GenBank/DDBJ whole genome shotgun (WGS) entry which is preliminary data.</text>
</comment>
<organism evidence="1 2">
    <name type="scientific">Iningainema tapete BLCC-T55</name>
    <dbReference type="NCBI Taxonomy" id="2748662"/>
    <lineage>
        <taxon>Bacteria</taxon>
        <taxon>Bacillati</taxon>
        <taxon>Cyanobacteriota</taxon>
        <taxon>Cyanophyceae</taxon>
        <taxon>Nostocales</taxon>
        <taxon>Scytonemataceae</taxon>
        <taxon>Iningainema tapete</taxon>
    </lineage>
</organism>